<feature type="region of interest" description="Disordered" evidence="1">
    <location>
        <begin position="1"/>
        <end position="29"/>
    </location>
</feature>
<accession>A0AAD1VY54</accession>
<feature type="compositionally biased region" description="Polar residues" evidence="1">
    <location>
        <begin position="62"/>
        <end position="71"/>
    </location>
</feature>
<name>A0AAD1VY54_PELCU</name>
<feature type="compositionally biased region" description="Polar residues" evidence="1">
    <location>
        <begin position="16"/>
        <end position="29"/>
    </location>
</feature>
<evidence type="ECO:0000256" key="1">
    <source>
        <dbReference type="SAM" id="MobiDB-lite"/>
    </source>
</evidence>
<reference evidence="2" key="1">
    <citation type="submission" date="2022-03" db="EMBL/GenBank/DDBJ databases">
        <authorList>
            <person name="Alioto T."/>
            <person name="Alioto T."/>
            <person name="Gomez Garrido J."/>
        </authorList>
    </citation>
    <scope>NUCLEOTIDE SEQUENCE</scope>
</reference>
<proteinExistence type="predicted"/>
<evidence type="ECO:0000313" key="2">
    <source>
        <dbReference type="EMBL" id="CAH2273765.1"/>
    </source>
</evidence>
<protein>
    <submittedName>
        <fullName evidence="2">Uncharacterized protein</fullName>
    </submittedName>
</protein>
<sequence length="156" mass="16446">METGSGSKSRGVMETGSGTECSSVVETGSSTKCSRVVETFSGTECSGVTKTGLGTEFVEPPSSMSKLSKTAANDKKDKHPHSGGYGSGSQYLANKGAPARWYLEGVTLAGPGGWPPVDERPKPGPLMHHRHTPAISIHYEKQFVQGCMTLEGESRV</sequence>
<dbReference type="AlphaFoldDB" id="A0AAD1VY54"/>
<dbReference type="Proteomes" id="UP001295444">
    <property type="component" value="Chromosome 03"/>
</dbReference>
<keyword evidence="3" id="KW-1185">Reference proteome</keyword>
<dbReference type="EMBL" id="OW240914">
    <property type="protein sequence ID" value="CAH2273765.1"/>
    <property type="molecule type" value="Genomic_DNA"/>
</dbReference>
<evidence type="ECO:0000313" key="3">
    <source>
        <dbReference type="Proteomes" id="UP001295444"/>
    </source>
</evidence>
<gene>
    <name evidence="2" type="ORF">PECUL_23A006290</name>
</gene>
<feature type="region of interest" description="Disordered" evidence="1">
    <location>
        <begin position="48"/>
        <end position="90"/>
    </location>
</feature>
<organism evidence="2 3">
    <name type="scientific">Pelobates cultripes</name>
    <name type="common">Western spadefoot toad</name>
    <dbReference type="NCBI Taxonomy" id="61616"/>
    <lineage>
        <taxon>Eukaryota</taxon>
        <taxon>Metazoa</taxon>
        <taxon>Chordata</taxon>
        <taxon>Craniata</taxon>
        <taxon>Vertebrata</taxon>
        <taxon>Euteleostomi</taxon>
        <taxon>Amphibia</taxon>
        <taxon>Batrachia</taxon>
        <taxon>Anura</taxon>
        <taxon>Pelobatoidea</taxon>
        <taxon>Pelobatidae</taxon>
        <taxon>Pelobates</taxon>
    </lineage>
</organism>